<evidence type="ECO:0000313" key="2">
    <source>
        <dbReference type="EMBL" id="GBM66607.1"/>
    </source>
</evidence>
<dbReference type="Gene3D" id="3.30.710.10">
    <property type="entry name" value="Potassium Channel Kv1.1, Chain A"/>
    <property type="match status" value="1"/>
</dbReference>
<dbReference type="OrthoDB" id="10027872at2759"/>
<dbReference type="SMART" id="SM00225">
    <property type="entry name" value="BTB"/>
    <property type="match status" value="1"/>
</dbReference>
<reference evidence="2 3" key="1">
    <citation type="journal article" date="2019" name="Sci. Rep.">
        <title>Orb-weaving spider Araneus ventricosus genome elucidates the spidroin gene catalogue.</title>
        <authorList>
            <person name="Kono N."/>
            <person name="Nakamura H."/>
            <person name="Ohtoshi R."/>
            <person name="Moran D.A.P."/>
            <person name="Shinohara A."/>
            <person name="Yoshida Y."/>
            <person name="Fujiwara M."/>
            <person name="Mori M."/>
            <person name="Tomita M."/>
            <person name="Arakawa K."/>
        </authorList>
    </citation>
    <scope>NUCLEOTIDE SEQUENCE [LARGE SCALE GENOMIC DNA]</scope>
</reference>
<dbReference type="CDD" id="cd18186">
    <property type="entry name" value="BTB_POZ_ZBTB_KLHL-like"/>
    <property type="match status" value="1"/>
</dbReference>
<evidence type="ECO:0000259" key="1">
    <source>
        <dbReference type="PROSITE" id="PS50097"/>
    </source>
</evidence>
<accession>A0A4Y2HMM2</accession>
<organism evidence="2 3">
    <name type="scientific">Araneus ventricosus</name>
    <name type="common">Orbweaver spider</name>
    <name type="synonym">Epeira ventricosa</name>
    <dbReference type="NCBI Taxonomy" id="182803"/>
    <lineage>
        <taxon>Eukaryota</taxon>
        <taxon>Metazoa</taxon>
        <taxon>Ecdysozoa</taxon>
        <taxon>Arthropoda</taxon>
        <taxon>Chelicerata</taxon>
        <taxon>Arachnida</taxon>
        <taxon>Araneae</taxon>
        <taxon>Araneomorphae</taxon>
        <taxon>Entelegynae</taxon>
        <taxon>Araneoidea</taxon>
        <taxon>Araneidae</taxon>
        <taxon>Araneus</taxon>
    </lineage>
</organism>
<dbReference type="AlphaFoldDB" id="A0A4Y2HMM2"/>
<evidence type="ECO:0000313" key="3">
    <source>
        <dbReference type="Proteomes" id="UP000499080"/>
    </source>
</evidence>
<dbReference type="SUPFAM" id="SSF54695">
    <property type="entry name" value="POZ domain"/>
    <property type="match status" value="1"/>
</dbReference>
<dbReference type="InterPro" id="IPR011333">
    <property type="entry name" value="SKP1/BTB/POZ_sf"/>
</dbReference>
<dbReference type="Proteomes" id="UP000499080">
    <property type="component" value="Unassembled WGS sequence"/>
</dbReference>
<keyword evidence="3" id="KW-1185">Reference proteome</keyword>
<protein>
    <submittedName>
        <fullName evidence="2">Speckle-type POZ protein</fullName>
    </submittedName>
</protein>
<dbReference type="EMBL" id="BGPR01002035">
    <property type="protein sequence ID" value="GBM66607.1"/>
    <property type="molecule type" value="Genomic_DNA"/>
</dbReference>
<dbReference type="Pfam" id="PF00651">
    <property type="entry name" value="BTB"/>
    <property type="match status" value="1"/>
</dbReference>
<dbReference type="PROSITE" id="PS50097">
    <property type="entry name" value="BTB"/>
    <property type="match status" value="1"/>
</dbReference>
<gene>
    <name evidence="2" type="primary">spop_85</name>
    <name evidence="2" type="ORF">AVEN_109016_1</name>
</gene>
<sequence>MHSAVDVSTSEKKNSLGEESFLLVACNQVNTNMENEGQMSCLSVKSESPSEESFTIVWVIKNSHYFYQAGHKLQSPVVFVDVMERTGWRLVLSRLPSRKWIYATVKREAEDDGPEQFDLHYEIEIISIEERELKNKPRSHAFRKGESAPIILLCKDGKNTCRRFQPQNTTIRCIMKKNKGPIQMSGQCVARTRIGGECFQFIGEVENFRALTAGAKRTLKVLSSFPDERLMTVVLRLESEGGSEFVIDIIPVVEKSQYRYIFSYTILEYTGNKPNFQRCCEYTLQKAETFRLHETKADLERYLPNDTLSLLCKIILRTGIKYEKIGKIEYKTVSGEDVNQKVCSSPDLDTSVPAGASSISHEYDPKFRSQCQNASSVASQRSDNLNNPFPNALEDITSFYKKGILCDAKLQTATETFPAHKTILSARSPVFEAMFTSNMKEKIEECVRIDDLDAETVKRMLLFLYSDSLEELKWEDAKKLYFAADKYQVLSLRHRCAVILKKSIDLSNCCELLLLADMHQDEDLKAAVQNYIEKHDKEVFLSDRWRDMEKSHPHLAIDIFRAVHIKSS</sequence>
<comment type="caution">
    <text evidence="2">The sequence shown here is derived from an EMBL/GenBank/DDBJ whole genome shotgun (WGS) entry which is preliminary data.</text>
</comment>
<feature type="domain" description="BTB" evidence="1">
    <location>
        <begin position="406"/>
        <end position="473"/>
    </location>
</feature>
<dbReference type="InterPro" id="IPR000210">
    <property type="entry name" value="BTB/POZ_dom"/>
</dbReference>
<dbReference type="Gene3D" id="1.25.40.420">
    <property type="match status" value="1"/>
</dbReference>
<dbReference type="PANTHER" id="PTHR24413">
    <property type="entry name" value="SPECKLE-TYPE POZ PROTEIN"/>
    <property type="match status" value="1"/>
</dbReference>
<proteinExistence type="predicted"/>
<name>A0A4Y2HMM2_ARAVE</name>